<dbReference type="Gene3D" id="3.50.50.60">
    <property type="entry name" value="FAD/NAD(P)-binding domain"/>
    <property type="match status" value="2"/>
</dbReference>
<dbReference type="InterPro" id="IPR023753">
    <property type="entry name" value="FAD/NAD-binding_dom"/>
</dbReference>
<evidence type="ECO:0000256" key="3">
    <source>
        <dbReference type="ARBA" id="ARBA00048132"/>
    </source>
</evidence>
<evidence type="ECO:0000259" key="4">
    <source>
        <dbReference type="Pfam" id="PF07992"/>
    </source>
</evidence>
<feature type="domain" description="FAD/NAD(P)-binding" evidence="4">
    <location>
        <begin position="10"/>
        <end position="277"/>
    </location>
</feature>
<evidence type="ECO:0000256" key="2">
    <source>
        <dbReference type="ARBA" id="ARBA00023002"/>
    </source>
</evidence>
<dbReference type="Pfam" id="PF07992">
    <property type="entry name" value="Pyr_redox_2"/>
    <property type="match status" value="1"/>
</dbReference>
<comment type="caution">
    <text evidence="5">The sequence shown here is derived from an EMBL/GenBank/DDBJ whole genome shotgun (WGS) entry which is preliminary data.</text>
</comment>
<sequence length="320" mass="33461">MTSPTEPHRHDVVIVGGGAAGLSAAVTLARSLRDVLVIDAGEPRNAPAVGAHNLLGREGVAPLDLLEAGRQEAAAYGAQIRRGRATTARRTPDGFDVTLADGDTVTARRLLLATGLVDELPDVPGVRELWGTHVLHCPYCHGYEVRGRRIGVLATSPNALHQTLLLRQLSADITLFLHEAPEPDDEAWVQLEALGICVVTGQVRELARDGDCLRAVVLADGHAFAVDAVAVQPRFVARGDLYEQLGGTLTENPLGRHITRDPAGATDLPGVWTAGNAGDLSAMVGASAAQGVMAGAAINADLVMADVHAAVQARATARRS</sequence>
<dbReference type="InterPro" id="IPR050097">
    <property type="entry name" value="Ferredoxin-NADP_redctase_2"/>
</dbReference>
<keyword evidence="1" id="KW-0285">Flavoprotein</keyword>
<name>A0A4Q5MZB8_9MICO</name>
<evidence type="ECO:0000313" key="5">
    <source>
        <dbReference type="EMBL" id="RYV51192.1"/>
    </source>
</evidence>
<proteinExistence type="predicted"/>
<dbReference type="InterPro" id="IPR036188">
    <property type="entry name" value="FAD/NAD-bd_sf"/>
</dbReference>
<dbReference type="AlphaFoldDB" id="A0A4Q5MZB8"/>
<dbReference type="Proteomes" id="UP000293764">
    <property type="component" value="Unassembled WGS sequence"/>
</dbReference>
<evidence type="ECO:0000313" key="6">
    <source>
        <dbReference type="Proteomes" id="UP000293764"/>
    </source>
</evidence>
<reference evidence="5 6" key="1">
    <citation type="submission" date="2019-01" db="EMBL/GenBank/DDBJ databases">
        <title>Novel species of Cellulomonas.</title>
        <authorList>
            <person name="Liu Q."/>
            <person name="Xin Y.-H."/>
        </authorList>
    </citation>
    <scope>NUCLEOTIDE SEQUENCE [LARGE SCALE GENOMIC DNA]</scope>
    <source>
        <strain evidence="5 6">HLT2-17</strain>
    </source>
</reference>
<keyword evidence="2" id="KW-0560">Oxidoreductase</keyword>
<dbReference type="OrthoDB" id="9786503at2"/>
<accession>A0A4Q5MZB8</accession>
<keyword evidence="6" id="KW-1185">Reference proteome</keyword>
<dbReference type="PANTHER" id="PTHR48105">
    <property type="entry name" value="THIOREDOXIN REDUCTASE 1-RELATED-RELATED"/>
    <property type="match status" value="1"/>
</dbReference>
<protein>
    <submittedName>
        <fullName evidence="5">NAD(P)/FAD-dependent oxidoreductase</fullName>
    </submittedName>
</protein>
<organism evidence="5 6">
    <name type="scientific">Pengzhenrongella frigida</name>
    <dbReference type="NCBI Taxonomy" id="1259133"/>
    <lineage>
        <taxon>Bacteria</taxon>
        <taxon>Bacillati</taxon>
        <taxon>Actinomycetota</taxon>
        <taxon>Actinomycetes</taxon>
        <taxon>Micrococcales</taxon>
        <taxon>Pengzhenrongella</taxon>
    </lineage>
</organism>
<gene>
    <name evidence="5" type="ORF">EUA98_09890</name>
</gene>
<dbReference type="GO" id="GO:0004791">
    <property type="term" value="F:thioredoxin-disulfide reductase (NADPH) activity"/>
    <property type="evidence" value="ECO:0007669"/>
    <property type="project" value="UniProtKB-EC"/>
</dbReference>
<comment type="catalytic activity">
    <reaction evidence="3">
        <text>[thioredoxin]-dithiol + NADP(+) = [thioredoxin]-disulfide + NADPH + H(+)</text>
        <dbReference type="Rhea" id="RHEA:20345"/>
        <dbReference type="Rhea" id="RHEA-COMP:10698"/>
        <dbReference type="Rhea" id="RHEA-COMP:10700"/>
        <dbReference type="ChEBI" id="CHEBI:15378"/>
        <dbReference type="ChEBI" id="CHEBI:29950"/>
        <dbReference type="ChEBI" id="CHEBI:50058"/>
        <dbReference type="ChEBI" id="CHEBI:57783"/>
        <dbReference type="ChEBI" id="CHEBI:58349"/>
        <dbReference type="EC" id="1.8.1.9"/>
    </reaction>
</comment>
<dbReference type="PRINTS" id="PR00469">
    <property type="entry name" value="PNDRDTASEII"/>
</dbReference>
<dbReference type="PRINTS" id="PR00368">
    <property type="entry name" value="FADPNR"/>
</dbReference>
<dbReference type="EMBL" id="SDWW01000020">
    <property type="protein sequence ID" value="RYV51192.1"/>
    <property type="molecule type" value="Genomic_DNA"/>
</dbReference>
<dbReference type="RefSeq" id="WP_130102514.1">
    <property type="nucleotide sequence ID" value="NZ_SDWW01000020.1"/>
</dbReference>
<dbReference type="SUPFAM" id="SSF51905">
    <property type="entry name" value="FAD/NAD(P)-binding domain"/>
    <property type="match status" value="1"/>
</dbReference>
<evidence type="ECO:0000256" key="1">
    <source>
        <dbReference type="ARBA" id="ARBA00022630"/>
    </source>
</evidence>